<dbReference type="AlphaFoldDB" id="A0A833SYN2"/>
<keyword evidence="3" id="KW-1185">Reference proteome</keyword>
<evidence type="ECO:0000313" key="2">
    <source>
        <dbReference type="EMBL" id="KAF4035430.1"/>
    </source>
</evidence>
<dbReference type="EMBL" id="WSZM01000316">
    <property type="protein sequence ID" value="KAF4035430.1"/>
    <property type="molecule type" value="Genomic_DNA"/>
</dbReference>
<feature type="region of interest" description="Disordered" evidence="1">
    <location>
        <begin position="20"/>
        <end position="39"/>
    </location>
</feature>
<name>A0A833SYN2_PHYIN</name>
<protein>
    <submittedName>
        <fullName evidence="2">Uncharacterized protein</fullName>
    </submittedName>
</protein>
<gene>
    <name evidence="2" type="ORF">GN244_ATG12570</name>
</gene>
<evidence type="ECO:0000256" key="1">
    <source>
        <dbReference type="SAM" id="MobiDB-lite"/>
    </source>
</evidence>
<evidence type="ECO:0000313" key="3">
    <source>
        <dbReference type="Proteomes" id="UP000602510"/>
    </source>
</evidence>
<dbReference type="Proteomes" id="UP000602510">
    <property type="component" value="Unassembled WGS sequence"/>
</dbReference>
<proteinExistence type="predicted"/>
<reference evidence="2" key="1">
    <citation type="submission" date="2020-04" db="EMBL/GenBank/DDBJ databases">
        <title>Hybrid Assembly of Korean Phytophthora infestans isolates.</title>
        <authorList>
            <person name="Prokchorchik M."/>
            <person name="Lee Y."/>
            <person name="Seo J."/>
            <person name="Cho J.-H."/>
            <person name="Park Y.-E."/>
            <person name="Jang D.-C."/>
            <person name="Im J.-S."/>
            <person name="Choi J.-G."/>
            <person name="Park H.-J."/>
            <person name="Lee G.-B."/>
            <person name="Lee Y.-G."/>
            <person name="Hong S.-Y."/>
            <person name="Cho K."/>
            <person name="Sohn K.H."/>
        </authorList>
    </citation>
    <scope>NUCLEOTIDE SEQUENCE</scope>
    <source>
        <strain evidence="2">KR_1_A1</strain>
    </source>
</reference>
<organism evidence="2 3">
    <name type="scientific">Phytophthora infestans</name>
    <name type="common">Potato late blight agent</name>
    <name type="synonym">Botrytis infestans</name>
    <dbReference type="NCBI Taxonomy" id="4787"/>
    <lineage>
        <taxon>Eukaryota</taxon>
        <taxon>Sar</taxon>
        <taxon>Stramenopiles</taxon>
        <taxon>Oomycota</taxon>
        <taxon>Peronosporomycetes</taxon>
        <taxon>Peronosporales</taxon>
        <taxon>Peronosporaceae</taxon>
        <taxon>Phytophthora</taxon>
    </lineage>
</organism>
<accession>A0A833SYN2</accession>
<sequence length="135" mass="14901">MDMDVTETCYNIESALAKTDVQPPSTATTPEPAPDKLPNGATRLVRALADFGSSRSLCAPNIISDERQLSRFTTKWMAKGGRFETIGTAPLYFKLPAFTTNRVVQHNFYVTAPGAEKHGYEFIISRDLILALAEF</sequence>
<comment type="caution">
    <text evidence="2">The sequence shown here is derived from an EMBL/GenBank/DDBJ whole genome shotgun (WGS) entry which is preliminary data.</text>
</comment>